<comment type="caution">
    <text evidence="1">The sequence shown here is derived from an EMBL/GenBank/DDBJ whole genome shotgun (WGS) entry which is preliminary data.</text>
</comment>
<gene>
    <name evidence="1" type="ORF">S01H1_15261</name>
</gene>
<reference evidence="1" key="1">
    <citation type="journal article" date="2014" name="Front. Microbiol.">
        <title>High frequency of phylogenetically diverse reductive dehalogenase-homologous genes in deep subseafloor sedimentary metagenomes.</title>
        <authorList>
            <person name="Kawai M."/>
            <person name="Futagami T."/>
            <person name="Toyoda A."/>
            <person name="Takaki Y."/>
            <person name="Nishi S."/>
            <person name="Hori S."/>
            <person name="Arai W."/>
            <person name="Tsubouchi T."/>
            <person name="Morono Y."/>
            <person name="Uchiyama I."/>
            <person name="Ito T."/>
            <person name="Fujiyama A."/>
            <person name="Inagaki F."/>
            <person name="Takami H."/>
        </authorList>
    </citation>
    <scope>NUCLEOTIDE SEQUENCE</scope>
    <source>
        <strain evidence="1">Expedition CK06-06</strain>
    </source>
</reference>
<evidence type="ECO:0000313" key="1">
    <source>
        <dbReference type="EMBL" id="GAF71898.1"/>
    </source>
</evidence>
<proteinExistence type="predicted"/>
<name>X0RSZ6_9ZZZZ</name>
<sequence length="212" mass="22903">SLADVFLSIRVEDPQGLGDVDSVWFQVYSSTSPVPYLNGELLDNGTEGDAVEEDSVFSACLNLEGKLKDPPVLFGIEAPSTISRASADNFLVSVRVMDPQGLGDIKSVYFNTTKPDGSPASGNPFEMFDDGTSGDIQPGDGIYSLTVSITPQNATGIYRFDFFAEDYSGGCLFRFQARDREGLRSNSVVEKVAEILEGSVCEPLTHFMTVVD</sequence>
<accession>X0RSZ6</accession>
<organism evidence="1">
    <name type="scientific">marine sediment metagenome</name>
    <dbReference type="NCBI Taxonomy" id="412755"/>
    <lineage>
        <taxon>unclassified sequences</taxon>
        <taxon>metagenomes</taxon>
        <taxon>ecological metagenomes</taxon>
    </lineage>
</organism>
<dbReference type="NCBIfam" id="NF041940">
    <property type="entry name" value="choice_anch_X"/>
    <property type="match status" value="1"/>
</dbReference>
<feature type="non-terminal residue" evidence="1">
    <location>
        <position position="1"/>
    </location>
</feature>
<dbReference type="EMBL" id="BARS01007963">
    <property type="protein sequence ID" value="GAF71898.1"/>
    <property type="molecule type" value="Genomic_DNA"/>
</dbReference>
<dbReference type="AlphaFoldDB" id="X0RSZ6"/>
<protein>
    <submittedName>
        <fullName evidence="1">Uncharacterized protein</fullName>
    </submittedName>
</protein>